<dbReference type="Proteomes" id="UP000228621">
    <property type="component" value="Unassembled WGS sequence"/>
</dbReference>
<evidence type="ECO:0000259" key="5">
    <source>
        <dbReference type="PROSITE" id="PS50931"/>
    </source>
</evidence>
<dbReference type="GO" id="GO:0003700">
    <property type="term" value="F:DNA-binding transcription factor activity"/>
    <property type="evidence" value="ECO:0007669"/>
    <property type="project" value="InterPro"/>
</dbReference>
<accession>A0A2A5JNH4</accession>
<protein>
    <submittedName>
        <fullName evidence="6">LysR family transcriptional regulator</fullName>
    </submittedName>
</protein>
<dbReference type="InterPro" id="IPR000847">
    <property type="entry name" value="LysR_HTH_N"/>
</dbReference>
<name>A0A2A5JNH4_PSEO7</name>
<dbReference type="Gene3D" id="1.10.10.10">
    <property type="entry name" value="Winged helix-like DNA-binding domain superfamily/Winged helix DNA-binding domain"/>
    <property type="match status" value="1"/>
</dbReference>
<evidence type="ECO:0000256" key="2">
    <source>
        <dbReference type="ARBA" id="ARBA00023015"/>
    </source>
</evidence>
<dbReference type="EMBL" id="NKHF01000067">
    <property type="protein sequence ID" value="PCK30986.1"/>
    <property type="molecule type" value="Genomic_DNA"/>
</dbReference>
<gene>
    <name evidence="6" type="ORF">CEX98_14630</name>
</gene>
<dbReference type="PANTHER" id="PTHR30126:SF40">
    <property type="entry name" value="HTH-TYPE TRANSCRIPTIONAL REGULATOR GLTR"/>
    <property type="match status" value="1"/>
</dbReference>
<evidence type="ECO:0000256" key="3">
    <source>
        <dbReference type="ARBA" id="ARBA00023125"/>
    </source>
</evidence>
<organism evidence="6 7">
    <name type="scientific">Pseudoalteromonas piscicida</name>
    <dbReference type="NCBI Taxonomy" id="43662"/>
    <lineage>
        <taxon>Bacteria</taxon>
        <taxon>Pseudomonadati</taxon>
        <taxon>Pseudomonadota</taxon>
        <taxon>Gammaproteobacteria</taxon>
        <taxon>Alteromonadales</taxon>
        <taxon>Pseudoalteromonadaceae</taxon>
        <taxon>Pseudoalteromonas</taxon>
    </lineage>
</organism>
<dbReference type="OrthoDB" id="3252676at2"/>
<dbReference type="AlphaFoldDB" id="A0A2A5JNH4"/>
<keyword evidence="7" id="KW-1185">Reference proteome</keyword>
<dbReference type="RefSeq" id="WP_099642797.1">
    <property type="nucleotide sequence ID" value="NZ_NKHF01000067.1"/>
</dbReference>
<dbReference type="PRINTS" id="PR00039">
    <property type="entry name" value="HTHLYSR"/>
</dbReference>
<comment type="caution">
    <text evidence="6">The sequence shown here is derived from an EMBL/GenBank/DDBJ whole genome shotgun (WGS) entry which is preliminary data.</text>
</comment>
<comment type="similarity">
    <text evidence="1">Belongs to the LysR transcriptional regulatory family.</text>
</comment>
<dbReference type="Pfam" id="PF00126">
    <property type="entry name" value="HTH_1"/>
    <property type="match status" value="1"/>
</dbReference>
<dbReference type="InterPro" id="IPR036388">
    <property type="entry name" value="WH-like_DNA-bd_sf"/>
</dbReference>
<evidence type="ECO:0000313" key="7">
    <source>
        <dbReference type="Proteomes" id="UP000228621"/>
    </source>
</evidence>
<dbReference type="SUPFAM" id="SSF46785">
    <property type="entry name" value="Winged helix' DNA-binding domain"/>
    <property type="match status" value="1"/>
</dbReference>
<reference evidence="7" key="1">
    <citation type="journal article" date="2019" name="Genome Announc.">
        <title>Draft Genome Sequence of Pseudoalteromonas piscicida Strain 36Y ROTHPW, an Hypersaline Seawater Isolate from the South Coast of Sonora, Mexico.</title>
        <authorList>
            <person name="Sanchez-Diaz R."/>
            <person name="Molina-Garza Z.J."/>
            <person name="Cruz-Suarez L.E."/>
            <person name="Selvin J."/>
            <person name="Kiran G.S."/>
            <person name="Ibarra-Gamez J.C."/>
            <person name="Gomez-Gil B."/>
            <person name="Galaviz-Silva L."/>
        </authorList>
    </citation>
    <scope>NUCLEOTIDE SEQUENCE [LARGE SCALE GENOMIC DNA]</scope>
    <source>
        <strain evidence="7">36Y_RITHPW</strain>
    </source>
</reference>
<feature type="domain" description="HTH lysR-type" evidence="5">
    <location>
        <begin position="1"/>
        <end position="58"/>
    </location>
</feature>
<keyword evidence="2" id="KW-0805">Transcription regulation</keyword>
<evidence type="ECO:0000256" key="1">
    <source>
        <dbReference type="ARBA" id="ARBA00009437"/>
    </source>
</evidence>
<dbReference type="FunFam" id="1.10.10.10:FF:000001">
    <property type="entry name" value="LysR family transcriptional regulator"/>
    <property type="match status" value="1"/>
</dbReference>
<dbReference type="PROSITE" id="PS50931">
    <property type="entry name" value="HTH_LYSR"/>
    <property type="match status" value="1"/>
</dbReference>
<sequence>MEFYHLRSFVAVAAAQNLTAAAKRLYTTPPAISAHIKSLEEELNTVLFYRSSKGMQLTDQGKLLLEKAKLTLASASDLVNTATTANTQLIGEFKLGLNHPLDSSALLNTLIKNLNQHFTSLTFSIELLSSGAVLEKLRDGQLDGGVIYGDVPEHISAVTLGEVAVTTAYPASWPEPTQQNALAQMTWIRMGKNCPFDTQLSQRLSAVNTVNINAADERSRLALVRAGLGASFIERSAVAEPQAGVALSTLLDFSLPVHFVVANQALTNPNISAVHQAIRATKPRY</sequence>
<dbReference type="Gene3D" id="3.40.190.10">
    <property type="entry name" value="Periplasmic binding protein-like II"/>
    <property type="match status" value="2"/>
</dbReference>
<dbReference type="SUPFAM" id="SSF53850">
    <property type="entry name" value="Periplasmic binding protein-like II"/>
    <property type="match status" value="1"/>
</dbReference>
<dbReference type="InterPro" id="IPR036390">
    <property type="entry name" value="WH_DNA-bd_sf"/>
</dbReference>
<dbReference type="PANTHER" id="PTHR30126">
    <property type="entry name" value="HTH-TYPE TRANSCRIPTIONAL REGULATOR"/>
    <property type="match status" value="1"/>
</dbReference>
<dbReference type="GO" id="GO:0000976">
    <property type="term" value="F:transcription cis-regulatory region binding"/>
    <property type="evidence" value="ECO:0007669"/>
    <property type="project" value="TreeGrafter"/>
</dbReference>
<evidence type="ECO:0000313" key="6">
    <source>
        <dbReference type="EMBL" id="PCK30986.1"/>
    </source>
</evidence>
<keyword evidence="3" id="KW-0238">DNA-binding</keyword>
<dbReference type="InterPro" id="IPR005119">
    <property type="entry name" value="LysR_subst-bd"/>
</dbReference>
<keyword evidence="4" id="KW-0804">Transcription</keyword>
<dbReference type="CDD" id="cd05466">
    <property type="entry name" value="PBP2_LTTR_substrate"/>
    <property type="match status" value="1"/>
</dbReference>
<dbReference type="Pfam" id="PF03466">
    <property type="entry name" value="LysR_substrate"/>
    <property type="match status" value="1"/>
</dbReference>
<proteinExistence type="inferred from homology"/>
<evidence type="ECO:0000256" key="4">
    <source>
        <dbReference type="ARBA" id="ARBA00023163"/>
    </source>
</evidence>